<dbReference type="EMBL" id="CP002209">
    <property type="protein sequence ID" value="ADN77736.1"/>
    <property type="molecule type" value="Genomic_DNA"/>
</dbReference>
<dbReference type="STRING" id="550540.Fbal_3539"/>
<dbReference type="KEGG" id="fbl:Fbal_3539"/>
<organism evidence="1 2">
    <name type="scientific">Ferrimonas balearica (strain DSM 9799 / CCM 4581 / KCTC 23876 / PAT)</name>
    <dbReference type="NCBI Taxonomy" id="550540"/>
    <lineage>
        <taxon>Bacteria</taxon>
        <taxon>Pseudomonadati</taxon>
        <taxon>Pseudomonadota</taxon>
        <taxon>Gammaproteobacteria</taxon>
        <taxon>Alteromonadales</taxon>
        <taxon>Ferrimonadaceae</taxon>
        <taxon>Ferrimonas</taxon>
    </lineage>
</organism>
<dbReference type="AlphaFoldDB" id="E1SNS9"/>
<dbReference type="Pfam" id="PF09932">
    <property type="entry name" value="DUF2164"/>
    <property type="match status" value="1"/>
</dbReference>
<reference evidence="1 2" key="1">
    <citation type="journal article" date="2010" name="Stand. Genomic Sci.">
        <title>Complete genome sequence of Ferrimonas balearica type strain (PAT).</title>
        <authorList>
            <person name="Nolan M."/>
            <person name="Sikorski J."/>
            <person name="Davenport K."/>
            <person name="Lucas S."/>
            <person name="Glavina Del Rio T."/>
            <person name="Tice H."/>
            <person name="Cheng J."/>
            <person name="Goodwin L."/>
            <person name="Pitluck S."/>
            <person name="Liolios K."/>
            <person name="Ivanova N."/>
            <person name="Mavromatis K."/>
            <person name="Ovchinnikova G."/>
            <person name="Pati A."/>
            <person name="Chen A."/>
            <person name="Palaniappan K."/>
            <person name="Land M."/>
            <person name="Hauser L."/>
            <person name="Chang Y."/>
            <person name="Jeffries C."/>
            <person name="Tapia R."/>
            <person name="Brettin T."/>
            <person name="Detter J."/>
            <person name="Han C."/>
            <person name="Yasawong M."/>
            <person name="Rohde M."/>
            <person name="Tindall B."/>
            <person name="Goker M."/>
            <person name="Woyke T."/>
            <person name="Bristow J."/>
            <person name="Eisen J."/>
            <person name="Markowitz V."/>
            <person name="Hugenholtz P."/>
            <person name="Kyrpides N."/>
            <person name="Klenk H."/>
            <person name="Lapidus A."/>
        </authorList>
    </citation>
    <scope>NUCLEOTIDE SEQUENCE [LARGE SCALE GENOMIC DNA]</scope>
    <source>
        <strain evidence="2">DSM 9799 / CCM 4581 / KCTC 23876 / PAT</strain>
    </source>
</reference>
<dbReference type="RefSeq" id="WP_013347042.1">
    <property type="nucleotide sequence ID" value="NC_014541.1"/>
</dbReference>
<proteinExistence type="predicted"/>
<accession>E1SNS9</accession>
<gene>
    <name evidence="1" type="ordered locus">Fbal_3539</name>
</gene>
<dbReference type="GeneID" id="67183745"/>
<evidence type="ECO:0008006" key="3">
    <source>
        <dbReference type="Google" id="ProtNLM"/>
    </source>
</evidence>
<keyword evidence="2" id="KW-1185">Reference proteome</keyword>
<evidence type="ECO:0000313" key="2">
    <source>
        <dbReference type="Proteomes" id="UP000006683"/>
    </source>
</evidence>
<evidence type="ECO:0000313" key="1">
    <source>
        <dbReference type="EMBL" id="ADN77736.1"/>
    </source>
</evidence>
<name>E1SNS9_FERBD</name>
<dbReference type="eggNOG" id="COG5460">
    <property type="taxonomic scope" value="Bacteria"/>
</dbReference>
<sequence>MITLEPAQRQAMLGRLSDYFEQELDRDLGQFEAEFLLDFLLKTLGPTIYNQGLQDAQALLQPRMELVLESLYELEQREA</sequence>
<dbReference type="HOGENOM" id="CLU_157964_2_1_6"/>
<dbReference type="InterPro" id="IPR018680">
    <property type="entry name" value="DUF2164"/>
</dbReference>
<dbReference type="OrthoDB" id="6629495at2"/>
<protein>
    <recommendedName>
        <fullName evidence="3">DUF2164 domain-containing protein</fullName>
    </recommendedName>
</protein>
<dbReference type="Proteomes" id="UP000006683">
    <property type="component" value="Chromosome"/>
</dbReference>